<dbReference type="Gene3D" id="3.40.50.300">
    <property type="entry name" value="P-loop containing nucleotide triphosphate hydrolases"/>
    <property type="match status" value="1"/>
</dbReference>
<feature type="compositionally biased region" description="Pro residues" evidence="1">
    <location>
        <begin position="146"/>
        <end position="157"/>
    </location>
</feature>
<evidence type="ECO:0000313" key="3">
    <source>
        <dbReference type="Proteomes" id="UP001489004"/>
    </source>
</evidence>
<organism evidence="2 3">
    <name type="scientific">[Myrmecia] bisecta</name>
    <dbReference type="NCBI Taxonomy" id="41462"/>
    <lineage>
        <taxon>Eukaryota</taxon>
        <taxon>Viridiplantae</taxon>
        <taxon>Chlorophyta</taxon>
        <taxon>core chlorophytes</taxon>
        <taxon>Trebouxiophyceae</taxon>
        <taxon>Trebouxiales</taxon>
        <taxon>Trebouxiaceae</taxon>
        <taxon>Myrmecia</taxon>
    </lineage>
</organism>
<proteinExistence type="predicted"/>
<gene>
    <name evidence="2" type="ORF">WJX72_001956</name>
</gene>
<protein>
    <submittedName>
        <fullName evidence="2">Uncharacterized protein</fullName>
    </submittedName>
</protein>
<evidence type="ECO:0000313" key="2">
    <source>
        <dbReference type="EMBL" id="KAK9819753.1"/>
    </source>
</evidence>
<keyword evidence="3" id="KW-1185">Reference proteome</keyword>
<dbReference type="InterPro" id="IPR027417">
    <property type="entry name" value="P-loop_NTPase"/>
</dbReference>
<reference evidence="2 3" key="1">
    <citation type="journal article" date="2024" name="Nat. Commun.">
        <title>Phylogenomics reveals the evolutionary origins of lichenization in chlorophyte algae.</title>
        <authorList>
            <person name="Puginier C."/>
            <person name="Libourel C."/>
            <person name="Otte J."/>
            <person name="Skaloud P."/>
            <person name="Haon M."/>
            <person name="Grisel S."/>
            <person name="Petersen M."/>
            <person name="Berrin J.G."/>
            <person name="Delaux P.M."/>
            <person name="Dal Grande F."/>
            <person name="Keller J."/>
        </authorList>
    </citation>
    <scope>NUCLEOTIDE SEQUENCE [LARGE SCALE GENOMIC DNA]</scope>
    <source>
        <strain evidence="2 3">SAG 2043</strain>
    </source>
</reference>
<dbReference type="AlphaFoldDB" id="A0AAW1QEB4"/>
<comment type="caution">
    <text evidence="2">The sequence shown here is derived from an EMBL/GenBank/DDBJ whole genome shotgun (WGS) entry which is preliminary data.</text>
</comment>
<evidence type="ECO:0000256" key="1">
    <source>
        <dbReference type="SAM" id="MobiDB-lite"/>
    </source>
</evidence>
<dbReference type="Proteomes" id="UP001489004">
    <property type="component" value="Unassembled WGS sequence"/>
</dbReference>
<dbReference type="SUPFAM" id="SSF52540">
    <property type="entry name" value="P-loop containing nucleoside triphosphate hydrolases"/>
    <property type="match status" value="1"/>
</dbReference>
<accession>A0AAW1QEB4</accession>
<feature type="region of interest" description="Disordered" evidence="1">
    <location>
        <begin position="136"/>
        <end position="159"/>
    </location>
</feature>
<name>A0AAW1QEB4_9CHLO</name>
<sequence>MASLVSAHAFANHKGGCGKSTLVFHTSAAYAEAHPKQNVLVVDMTLGGSRRADVGGANLVKLLAKNLSNAALLKAAAVDPNPKPEPVYVNAPPLKMLSGPEVADITADGATTPANGGTPFGNFFLRALTFARQNSWMSNGDEPGIPASPPAPQPLTTPPTELADLRKDVTSRQQGTCARVQMVIWNKVGMAKTKPCPGVSNLFTPSKGDLAVIKDLNVGLAELARNLPAVFVHDVSDSEDARDFVTSSTMCMQQFGTSGIAALDHGVPYSAMRPGQLPGGQTGYTIDKKQLGRCQANISSLVAVLNTNGPAAVHTGMPTKSRRFM</sequence>
<dbReference type="EMBL" id="JALJOR010000003">
    <property type="protein sequence ID" value="KAK9819753.1"/>
    <property type="molecule type" value="Genomic_DNA"/>
</dbReference>